<name>A0AAW1SAC1_9CHLO</name>
<gene>
    <name evidence="2" type="ORF">WJX74_002079</name>
</gene>
<feature type="domain" description="DUF6570" evidence="1">
    <location>
        <begin position="11"/>
        <end position="80"/>
    </location>
</feature>
<reference evidence="2 3" key="1">
    <citation type="journal article" date="2024" name="Nat. Commun.">
        <title>Phylogenomics reveals the evolutionary origins of lichenization in chlorophyte algae.</title>
        <authorList>
            <person name="Puginier C."/>
            <person name="Libourel C."/>
            <person name="Otte J."/>
            <person name="Skaloud P."/>
            <person name="Haon M."/>
            <person name="Grisel S."/>
            <person name="Petersen M."/>
            <person name="Berrin J.G."/>
            <person name="Delaux P.M."/>
            <person name="Dal Grande F."/>
            <person name="Keller J."/>
        </authorList>
    </citation>
    <scope>NUCLEOTIDE SEQUENCE [LARGE SCALE GENOMIC DNA]</scope>
    <source>
        <strain evidence="2 3">SAG 2145</strain>
    </source>
</reference>
<evidence type="ECO:0000313" key="2">
    <source>
        <dbReference type="EMBL" id="KAK9842767.1"/>
    </source>
</evidence>
<organism evidence="2 3">
    <name type="scientific">Apatococcus lobatus</name>
    <dbReference type="NCBI Taxonomy" id="904363"/>
    <lineage>
        <taxon>Eukaryota</taxon>
        <taxon>Viridiplantae</taxon>
        <taxon>Chlorophyta</taxon>
        <taxon>core chlorophytes</taxon>
        <taxon>Trebouxiophyceae</taxon>
        <taxon>Chlorellales</taxon>
        <taxon>Chlorellaceae</taxon>
        <taxon>Apatococcus</taxon>
    </lineage>
</organism>
<dbReference type="Pfam" id="PF20209">
    <property type="entry name" value="DUF6570"/>
    <property type="match status" value="1"/>
</dbReference>
<dbReference type="Proteomes" id="UP001438707">
    <property type="component" value="Unassembled WGS sequence"/>
</dbReference>
<accession>A0AAW1SAC1</accession>
<dbReference type="EMBL" id="JALJOS010000002">
    <property type="protein sequence ID" value="KAK9842767.1"/>
    <property type="molecule type" value="Genomic_DNA"/>
</dbReference>
<evidence type="ECO:0000259" key="1">
    <source>
        <dbReference type="Pfam" id="PF20209"/>
    </source>
</evidence>
<keyword evidence="3" id="KW-1185">Reference proteome</keyword>
<comment type="caution">
    <text evidence="2">The sequence shown here is derived from an EMBL/GenBank/DDBJ whole genome shotgun (WGS) entry which is preliminary data.</text>
</comment>
<dbReference type="AlphaFoldDB" id="A0AAW1SAC1"/>
<proteinExistence type="predicted"/>
<dbReference type="InterPro" id="IPR046700">
    <property type="entry name" value="DUF6570"/>
</dbReference>
<protein>
    <recommendedName>
        <fullName evidence="1">DUF6570 domain-containing protein</fullName>
    </recommendedName>
</protein>
<evidence type="ECO:0000313" key="3">
    <source>
        <dbReference type="Proteomes" id="UP001438707"/>
    </source>
</evidence>
<sequence>MNLRKTRPSCNPVMRGPVTLVPNDLVKVVNALPRTLDDIQVEMVNFKRKSRFTRSAWQETVRPNAILDALHYLCKNGRLYLPWASRLLSLEEVQQSTNELLRVANNDGSGMLVLGADSIEEADREDNDDDLTADVEHMDLEQLLLNLDTAAEMHGVPLPNHDFRRRAAAHGGFDP</sequence>